<dbReference type="PATRIC" id="fig|1141662.3.peg.2564"/>
<evidence type="ECO:0000259" key="1">
    <source>
        <dbReference type="Pfam" id="PF12919"/>
    </source>
</evidence>
<name>K8WS38_9GAMM</name>
<dbReference type="SUPFAM" id="SSF53448">
    <property type="entry name" value="Nucleotide-diphospho-sugar transferases"/>
    <property type="match status" value="1"/>
</dbReference>
<evidence type="ECO:0000313" key="3">
    <source>
        <dbReference type="Proteomes" id="UP000009336"/>
    </source>
</evidence>
<dbReference type="Pfam" id="PF12919">
    <property type="entry name" value="TcdA_TcdB"/>
    <property type="match status" value="1"/>
</dbReference>
<gene>
    <name evidence="2" type="ORF">OOA_12635</name>
</gene>
<evidence type="ECO:0000313" key="2">
    <source>
        <dbReference type="EMBL" id="EKT60262.1"/>
    </source>
</evidence>
<reference evidence="2 3" key="1">
    <citation type="journal article" date="2012" name="BMC Genomics">
        <title>Comparative genomics of bacteria in the genus Providencia isolated from wild Drosophila melanogaster.</title>
        <authorList>
            <person name="Galac M.R."/>
            <person name="Lazzaro B.P."/>
        </authorList>
    </citation>
    <scope>NUCLEOTIDE SEQUENCE [LARGE SCALE GENOMIC DNA]</scope>
    <source>
        <strain evidence="2 3">DSM 19968</strain>
    </source>
</reference>
<dbReference type="GO" id="GO:0016757">
    <property type="term" value="F:glycosyltransferase activity"/>
    <property type="evidence" value="ECO:0007669"/>
    <property type="project" value="InterPro"/>
</dbReference>
<dbReference type="EMBL" id="AKKL01000034">
    <property type="protein sequence ID" value="EKT60262.1"/>
    <property type="molecule type" value="Genomic_DNA"/>
</dbReference>
<accession>K8WS38</accession>
<keyword evidence="3" id="KW-1185">Reference proteome</keyword>
<dbReference type="eggNOG" id="COG3774">
    <property type="taxonomic scope" value="Bacteria"/>
</dbReference>
<dbReference type="HOGENOM" id="CLU_044336_0_0_6"/>
<comment type="caution">
    <text evidence="2">The sequence shown here is derived from an EMBL/GenBank/DDBJ whole genome shotgun (WGS) entry which is preliminary data.</text>
</comment>
<dbReference type="InterPro" id="IPR029044">
    <property type="entry name" value="Nucleotide-diphossugar_trans"/>
</dbReference>
<dbReference type="RefSeq" id="WP_008912521.1">
    <property type="nucleotide sequence ID" value="NZ_KB233223.1"/>
</dbReference>
<sequence>MGNHSTQAVNSTIEVSLVEVPKKIHFVWLGKLGAIQQDYIRTWQQINPDYQITVWYDPQALLANELGKQIKNFAGQKLIVGKKTYFNKVIQLQNDAHKFISQAMRIEKKTFDQSAKEFMIANLNCSEENLENIRKENKTSYSDFMQQHSGLVQLADINILDDTYTGIDKYYYQELTLRQNLAAASDIVRLKMLSQQGGFYFDADLLPALNTTIFNENIQTKISQLSGREKAQIEFAKTQLILERLSVIDSSHFPAREALTQSYENYVDKFAQKGPEYKNLVDEIRITIDAVHTIDDFFQPLAQQYIESNSLRIAKHRGFRGINNNAIMAEAHSHKLQSVMETLAKNYQRLEQHNLIFIEKEGDQQTRYLNDPYAGIQFPEEANYRMDGLTESTATIEITGPGAILKAIKNNAKQQVSEDGQSQSFPIDQFSFDLFNTYTEEDAKSSWQKQHTASDFSYDQLLLAIQAKRPDLVRKLLAYQSLSRHDGFEWLSTAINNRDEETLRLLLEADVNPNSNNKVKKITRNRPP</sequence>
<dbReference type="AlphaFoldDB" id="K8WS38"/>
<dbReference type="Gene3D" id="3.90.550.20">
    <property type="match status" value="1"/>
</dbReference>
<organism evidence="2 3">
    <name type="scientific">Providencia burhodogranariea DSM 19968</name>
    <dbReference type="NCBI Taxonomy" id="1141662"/>
    <lineage>
        <taxon>Bacteria</taxon>
        <taxon>Pseudomonadati</taxon>
        <taxon>Pseudomonadota</taxon>
        <taxon>Gammaproteobacteria</taxon>
        <taxon>Enterobacterales</taxon>
        <taxon>Morganellaceae</taxon>
        <taxon>Providencia</taxon>
    </lineage>
</organism>
<protein>
    <submittedName>
        <fullName evidence="2">Glycosyltransferase</fullName>
    </submittedName>
</protein>
<dbReference type="Proteomes" id="UP000009336">
    <property type="component" value="Unassembled WGS sequence"/>
</dbReference>
<feature type="domain" description="GT44" evidence="1">
    <location>
        <begin position="22"/>
        <end position="362"/>
    </location>
</feature>
<dbReference type="InterPro" id="IPR024770">
    <property type="entry name" value="TcdA/TcdB_cat"/>
</dbReference>
<proteinExistence type="predicted"/>
<keyword evidence="2" id="KW-0808">Transferase</keyword>
<dbReference type="OrthoDB" id="5489595at2"/>